<accession>A0ABW4JG96</accession>
<dbReference type="NCBIfam" id="NF009807">
    <property type="entry name" value="PRK13291.1"/>
    <property type="match status" value="1"/>
</dbReference>
<gene>
    <name evidence="2" type="ORF">ACFSB2_11610</name>
</gene>
<comment type="caution">
    <text evidence="2">The sequence shown here is derived from an EMBL/GenBank/DDBJ whole genome shotgun (WGS) entry which is preliminary data.</text>
</comment>
<evidence type="ECO:0000259" key="1">
    <source>
        <dbReference type="Pfam" id="PF12867"/>
    </source>
</evidence>
<evidence type="ECO:0000313" key="3">
    <source>
        <dbReference type="Proteomes" id="UP001597079"/>
    </source>
</evidence>
<organism evidence="2 3">
    <name type="scientific">Alicyclobacillus fodiniaquatilis</name>
    <dbReference type="NCBI Taxonomy" id="1661150"/>
    <lineage>
        <taxon>Bacteria</taxon>
        <taxon>Bacillati</taxon>
        <taxon>Bacillota</taxon>
        <taxon>Bacilli</taxon>
        <taxon>Bacillales</taxon>
        <taxon>Alicyclobacillaceae</taxon>
        <taxon>Alicyclobacillus</taxon>
    </lineage>
</organism>
<sequence>MDKLRYPIGKVYEIQDKVTPEQKERWIGDIAASPSKLRQAINGLSPEQLDTPYRPDGWTVRQVVHHLAEGQMVAYTRFKFALTENNPVVAIQQEDLWAGLPDYQDVPIEDALALFQLIQGRLVTLLQGLKPEDFQRAYVHPVSGTWTLENAVGLIAWHGRHHTAQITSLRERMGW</sequence>
<dbReference type="GO" id="GO:0016740">
    <property type="term" value="F:transferase activity"/>
    <property type="evidence" value="ECO:0007669"/>
    <property type="project" value="UniProtKB-KW"/>
</dbReference>
<name>A0ABW4JG96_9BACL</name>
<dbReference type="InterPro" id="IPR034660">
    <property type="entry name" value="DinB/YfiT-like"/>
</dbReference>
<dbReference type="Pfam" id="PF12867">
    <property type="entry name" value="DinB_2"/>
    <property type="match status" value="1"/>
</dbReference>
<reference evidence="3" key="1">
    <citation type="journal article" date="2019" name="Int. J. Syst. Evol. Microbiol.">
        <title>The Global Catalogue of Microorganisms (GCM) 10K type strain sequencing project: providing services to taxonomists for standard genome sequencing and annotation.</title>
        <authorList>
            <consortium name="The Broad Institute Genomics Platform"/>
            <consortium name="The Broad Institute Genome Sequencing Center for Infectious Disease"/>
            <person name="Wu L."/>
            <person name="Ma J."/>
        </authorList>
    </citation>
    <scope>NUCLEOTIDE SEQUENCE [LARGE SCALE GENOMIC DNA]</scope>
    <source>
        <strain evidence="3">CGMCC 1.12286</strain>
    </source>
</reference>
<keyword evidence="2" id="KW-0808">Transferase</keyword>
<evidence type="ECO:0000313" key="2">
    <source>
        <dbReference type="EMBL" id="MFD1675342.1"/>
    </source>
</evidence>
<feature type="domain" description="DinB-like" evidence="1">
    <location>
        <begin position="32"/>
        <end position="166"/>
    </location>
</feature>
<dbReference type="EMBL" id="JBHUCX010000028">
    <property type="protein sequence ID" value="MFD1675342.1"/>
    <property type="molecule type" value="Genomic_DNA"/>
</dbReference>
<dbReference type="Proteomes" id="UP001597079">
    <property type="component" value="Unassembled WGS sequence"/>
</dbReference>
<dbReference type="InterPro" id="IPR024775">
    <property type="entry name" value="DinB-like"/>
</dbReference>
<dbReference type="Gene3D" id="1.20.120.450">
    <property type="entry name" value="dinb family like domain"/>
    <property type="match status" value="1"/>
</dbReference>
<protein>
    <submittedName>
        <fullName evidence="2">YfiT family bacillithiol transferase</fullName>
    </submittedName>
</protein>
<keyword evidence="3" id="KW-1185">Reference proteome</keyword>
<dbReference type="SUPFAM" id="SSF109854">
    <property type="entry name" value="DinB/YfiT-like putative metalloenzymes"/>
    <property type="match status" value="1"/>
</dbReference>
<proteinExistence type="predicted"/>
<dbReference type="RefSeq" id="WP_377943216.1">
    <property type="nucleotide sequence ID" value="NZ_JBHUCX010000028.1"/>
</dbReference>